<name>A0A9Q3C641_9BASI</name>
<dbReference type="Gene3D" id="4.10.60.10">
    <property type="entry name" value="Zinc finger, CCHC-type"/>
    <property type="match status" value="1"/>
</dbReference>
<proteinExistence type="predicted"/>
<feature type="compositionally biased region" description="Basic and acidic residues" evidence="1">
    <location>
        <begin position="17"/>
        <end position="40"/>
    </location>
</feature>
<sequence>MRKRKNIRKYSPYKSSSFKEKQPFRVDVKDKPKERVEEVTKKKKPCHNCGSTDHYDNNCQKETKTFMPLNKSQKKVSPMEDFESDSMGNAIRGHSDYDQDPK</sequence>
<evidence type="ECO:0000313" key="3">
    <source>
        <dbReference type="Proteomes" id="UP000765509"/>
    </source>
</evidence>
<organism evidence="2 3">
    <name type="scientific">Austropuccinia psidii MF-1</name>
    <dbReference type="NCBI Taxonomy" id="1389203"/>
    <lineage>
        <taxon>Eukaryota</taxon>
        <taxon>Fungi</taxon>
        <taxon>Dikarya</taxon>
        <taxon>Basidiomycota</taxon>
        <taxon>Pucciniomycotina</taxon>
        <taxon>Pucciniomycetes</taxon>
        <taxon>Pucciniales</taxon>
        <taxon>Sphaerophragmiaceae</taxon>
        <taxon>Austropuccinia</taxon>
    </lineage>
</organism>
<gene>
    <name evidence="2" type="ORF">O181_016893</name>
</gene>
<reference evidence="2" key="1">
    <citation type="submission" date="2021-03" db="EMBL/GenBank/DDBJ databases">
        <title>Draft genome sequence of rust myrtle Austropuccinia psidii MF-1, a brazilian biotype.</title>
        <authorList>
            <person name="Quecine M.C."/>
            <person name="Pachon D.M.R."/>
            <person name="Bonatelli M.L."/>
            <person name="Correr F.H."/>
            <person name="Franceschini L.M."/>
            <person name="Leite T.F."/>
            <person name="Margarido G.R.A."/>
            <person name="Almeida C.A."/>
            <person name="Ferrarezi J.A."/>
            <person name="Labate C.A."/>
        </authorList>
    </citation>
    <scope>NUCLEOTIDE SEQUENCE</scope>
    <source>
        <strain evidence="2">MF-1</strain>
    </source>
</reference>
<dbReference type="EMBL" id="AVOT02004722">
    <property type="protein sequence ID" value="MBW0477178.1"/>
    <property type="molecule type" value="Genomic_DNA"/>
</dbReference>
<feature type="compositionally biased region" description="Basic and acidic residues" evidence="1">
    <location>
        <begin position="93"/>
        <end position="102"/>
    </location>
</feature>
<dbReference type="Proteomes" id="UP000765509">
    <property type="component" value="Unassembled WGS sequence"/>
</dbReference>
<accession>A0A9Q3C641</accession>
<feature type="region of interest" description="Disordered" evidence="1">
    <location>
        <begin position="1"/>
        <end position="102"/>
    </location>
</feature>
<evidence type="ECO:0008006" key="4">
    <source>
        <dbReference type="Google" id="ProtNLM"/>
    </source>
</evidence>
<evidence type="ECO:0000313" key="2">
    <source>
        <dbReference type="EMBL" id="MBW0477178.1"/>
    </source>
</evidence>
<keyword evidence="3" id="KW-1185">Reference proteome</keyword>
<protein>
    <recommendedName>
        <fullName evidence="4">CCHC-type domain-containing protein</fullName>
    </recommendedName>
</protein>
<dbReference type="AlphaFoldDB" id="A0A9Q3C641"/>
<evidence type="ECO:0000256" key="1">
    <source>
        <dbReference type="SAM" id="MobiDB-lite"/>
    </source>
</evidence>
<feature type="compositionally biased region" description="Basic and acidic residues" evidence="1">
    <location>
        <begin position="53"/>
        <end position="64"/>
    </location>
</feature>
<comment type="caution">
    <text evidence="2">The sequence shown here is derived from an EMBL/GenBank/DDBJ whole genome shotgun (WGS) entry which is preliminary data.</text>
</comment>